<dbReference type="SUPFAM" id="SSF53335">
    <property type="entry name" value="S-adenosyl-L-methionine-dependent methyltransferases"/>
    <property type="match status" value="1"/>
</dbReference>
<keyword evidence="2 4" id="KW-0808">Transferase</keyword>
<dbReference type="InterPro" id="IPR002052">
    <property type="entry name" value="DNA_methylase_N6_adenine_CS"/>
</dbReference>
<name>A0ABN0NW38_TRELE</name>
<evidence type="ECO:0000259" key="5">
    <source>
        <dbReference type="Pfam" id="PF01170"/>
    </source>
</evidence>
<dbReference type="InterPro" id="IPR019874">
    <property type="entry name" value="RF_methyltr_PrmC"/>
</dbReference>
<feature type="binding site" evidence="4">
    <location>
        <position position="194"/>
    </location>
    <ligand>
        <name>S-adenosyl-L-methionine</name>
        <dbReference type="ChEBI" id="CHEBI:59789"/>
    </ligand>
</feature>
<dbReference type="InterPro" id="IPR040758">
    <property type="entry name" value="PrmC_N"/>
</dbReference>
<dbReference type="RefSeq" id="WP_021686187.1">
    <property type="nucleotide sequence ID" value="NZ_KI260554.1"/>
</dbReference>
<comment type="similarity">
    <text evidence="4">Belongs to the protein N5-glutamine methyltransferase family. PrmC subfamily.</text>
</comment>
<dbReference type="HAMAP" id="MF_02126">
    <property type="entry name" value="RF_methyltr_PrmC"/>
    <property type="match status" value="1"/>
</dbReference>
<accession>A0ABN0NW38</accession>
<dbReference type="Gene3D" id="3.40.50.150">
    <property type="entry name" value="Vaccinia Virus protein VP39"/>
    <property type="match status" value="1"/>
</dbReference>
<dbReference type="EC" id="2.1.1.297" evidence="4"/>
<dbReference type="InterPro" id="IPR004556">
    <property type="entry name" value="HemK-like"/>
</dbReference>
<organism evidence="7 8">
    <name type="scientific">Treponema lecithinolyticum ATCC 700332</name>
    <dbReference type="NCBI Taxonomy" id="1321815"/>
    <lineage>
        <taxon>Bacteria</taxon>
        <taxon>Pseudomonadati</taxon>
        <taxon>Spirochaetota</taxon>
        <taxon>Spirochaetia</taxon>
        <taxon>Spirochaetales</taxon>
        <taxon>Treponemataceae</taxon>
        <taxon>Treponema</taxon>
    </lineage>
</organism>
<reference evidence="7 8" key="1">
    <citation type="submission" date="2013-08" db="EMBL/GenBank/DDBJ databases">
        <authorList>
            <person name="Weinstock G."/>
            <person name="Sodergren E."/>
            <person name="Wylie T."/>
            <person name="Fulton L."/>
            <person name="Fulton R."/>
            <person name="Fronick C."/>
            <person name="O'Laughlin M."/>
            <person name="Godfrey J."/>
            <person name="Miner T."/>
            <person name="Herter B."/>
            <person name="Appelbaum E."/>
            <person name="Cordes M."/>
            <person name="Lek S."/>
            <person name="Wollam A."/>
            <person name="Pepin K.H."/>
            <person name="Palsikar V.B."/>
            <person name="Mitreva M."/>
            <person name="Wilson R.K."/>
        </authorList>
    </citation>
    <scope>NUCLEOTIDE SEQUENCE [LARGE SCALE GENOMIC DNA]</scope>
    <source>
        <strain evidence="7 8">ATCC 700332</strain>
    </source>
</reference>
<feature type="domain" description="Release factor glutamine methyltransferase N-terminal" evidence="6">
    <location>
        <begin position="29"/>
        <end position="83"/>
    </location>
</feature>
<keyword evidence="1 4" id="KW-0489">Methyltransferase</keyword>
<dbReference type="GO" id="GO:0008168">
    <property type="term" value="F:methyltransferase activity"/>
    <property type="evidence" value="ECO:0007669"/>
    <property type="project" value="UniProtKB-KW"/>
</dbReference>
<dbReference type="GO" id="GO:0032259">
    <property type="term" value="P:methylation"/>
    <property type="evidence" value="ECO:0007669"/>
    <property type="project" value="UniProtKB-KW"/>
</dbReference>
<comment type="caution">
    <text evidence="4">Lacks conserved residue(s) required for the propagation of feature annotation.</text>
</comment>
<evidence type="ECO:0000259" key="6">
    <source>
        <dbReference type="Pfam" id="PF17827"/>
    </source>
</evidence>
<comment type="catalytic activity">
    <reaction evidence="4">
        <text>L-glutaminyl-[peptide chain release factor] + S-adenosyl-L-methionine = N(5)-methyl-L-glutaminyl-[peptide chain release factor] + S-adenosyl-L-homocysteine + H(+)</text>
        <dbReference type="Rhea" id="RHEA:42896"/>
        <dbReference type="Rhea" id="RHEA-COMP:10271"/>
        <dbReference type="Rhea" id="RHEA-COMP:10272"/>
        <dbReference type="ChEBI" id="CHEBI:15378"/>
        <dbReference type="ChEBI" id="CHEBI:30011"/>
        <dbReference type="ChEBI" id="CHEBI:57856"/>
        <dbReference type="ChEBI" id="CHEBI:59789"/>
        <dbReference type="ChEBI" id="CHEBI:61891"/>
        <dbReference type="EC" id="2.1.1.297"/>
    </reaction>
</comment>
<feature type="binding site" evidence="4">
    <location>
        <begin position="240"/>
        <end position="243"/>
    </location>
    <ligand>
        <name>substrate</name>
    </ligand>
</feature>
<feature type="binding site" evidence="4">
    <location>
        <position position="240"/>
    </location>
    <ligand>
        <name>S-adenosyl-L-methionine</name>
        <dbReference type="ChEBI" id="CHEBI:59789"/>
    </ligand>
</feature>
<feature type="domain" description="Ribosomal RNA large subunit methyltransferase K/L-like methyltransferase" evidence="5">
    <location>
        <begin position="189"/>
        <end position="250"/>
    </location>
</feature>
<comment type="function">
    <text evidence="4">Methylates the class 1 translation termination release factors RF1/PrfA and RF2/PrfB on the glutamine residue of the universally conserved GGQ motif.</text>
</comment>
<gene>
    <name evidence="4" type="primary">prmC</name>
    <name evidence="7" type="ORF">HMPREF9193_02014</name>
</gene>
<proteinExistence type="inferred from homology"/>
<evidence type="ECO:0000256" key="3">
    <source>
        <dbReference type="ARBA" id="ARBA00022691"/>
    </source>
</evidence>
<evidence type="ECO:0000256" key="4">
    <source>
        <dbReference type="HAMAP-Rule" id="MF_02126"/>
    </source>
</evidence>
<sequence>MTVRQARKKALSIFQNLLDPVFTSSFMFTPALDADCLLAHVLGKERSFLLAHDEIELSAAQERAFFYAVSRRNAGLPVAYITGTKEFFGFDFKVTPDVLIPKPDTELLVERTLCELECLAAQRRSKTDIAIGTASGSTAIDTSAGTDSALYAADVCTGSGCVALSALASLQAVNTNVVQPFSGFAPPVFFIASDISKKALKIARINAHNLLLPQKAHSIRFVRADLLDFPHPPFDLIVSNPPYVPSAAAAQLLQDGRSEPLLALDGGRDGLDLIRRLVVQAFGALKSGGVLLLETGEYNARQTAELMTKAGFTDIVTYNDLSGMPRVTRGRKRDNDDERFSAYRARASVYTKTGDLGKCCLLRTFKKFFSNLSALCRRGKR</sequence>
<dbReference type="InterPro" id="IPR000241">
    <property type="entry name" value="RlmKL-like_Mtase"/>
</dbReference>
<dbReference type="Gene3D" id="1.10.8.10">
    <property type="entry name" value="DNA helicase RuvA subunit, C-terminal domain"/>
    <property type="match status" value="1"/>
</dbReference>
<dbReference type="InterPro" id="IPR029063">
    <property type="entry name" value="SAM-dependent_MTases_sf"/>
</dbReference>
<evidence type="ECO:0000313" key="8">
    <source>
        <dbReference type="Proteomes" id="UP000016649"/>
    </source>
</evidence>
<dbReference type="NCBIfam" id="TIGR00536">
    <property type="entry name" value="hemK_fam"/>
    <property type="match status" value="1"/>
</dbReference>
<dbReference type="PROSITE" id="PS00092">
    <property type="entry name" value="N6_MTASE"/>
    <property type="match status" value="1"/>
</dbReference>
<dbReference type="EMBL" id="AWVH01000044">
    <property type="protein sequence ID" value="ERJ91561.1"/>
    <property type="molecule type" value="Genomic_DNA"/>
</dbReference>
<evidence type="ECO:0000313" key="7">
    <source>
        <dbReference type="EMBL" id="ERJ91561.1"/>
    </source>
</evidence>
<dbReference type="Pfam" id="PF01170">
    <property type="entry name" value="UPF0020"/>
    <property type="match status" value="1"/>
</dbReference>
<keyword evidence="3 4" id="KW-0949">S-adenosyl-L-methionine</keyword>
<comment type="caution">
    <text evidence="7">The sequence shown here is derived from an EMBL/GenBank/DDBJ whole genome shotgun (WGS) entry which is preliminary data.</text>
</comment>
<evidence type="ECO:0000256" key="1">
    <source>
        <dbReference type="ARBA" id="ARBA00022603"/>
    </source>
</evidence>
<dbReference type="InterPro" id="IPR050320">
    <property type="entry name" value="N5-glutamine_MTase"/>
</dbReference>
<dbReference type="Pfam" id="PF17827">
    <property type="entry name" value="PrmC_N"/>
    <property type="match status" value="1"/>
</dbReference>
<protein>
    <recommendedName>
        <fullName evidence="4">Release factor glutamine methyltransferase</fullName>
        <shortName evidence="4">RF MTase</shortName>
        <ecNumber evidence="4">2.1.1.297</ecNumber>
    </recommendedName>
    <alternativeName>
        <fullName evidence="4">N5-glutamine methyltransferase PrmC</fullName>
    </alternativeName>
    <alternativeName>
        <fullName evidence="4">Protein-(glutamine-N5) MTase PrmC</fullName>
    </alternativeName>
    <alternativeName>
        <fullName evidence="4">Protein-glutamine N-methyltransferase PrmC</fullName>
    </alternativeName>
</protein>
<dbReference type="NCBIfam" id="TIGR03534">
    <property type="entry name" value="RF_mod_PrmC"/>
    <property type="match status" value="1"/>
</dbReference>
<dbReference type="PANTHER" id="PTHR18895">
    <property type="entry name" value="HEMK METHYLTRANSFERASE"/>
    <property type="match status" value="1"/>
</dbReference>
<keyword evidence="8" id="KW-1185">Reference proteome</keyword>
<dbReference type="Proteomes" id="UP000016649">
    <property type="component" value="Unassembled WGS sequence"/>
</dbReference>
<evidence type="ECO:0000256" key="2">
    <source>
        <dbReference type="ARBA" id="ARBA00022679"/>
    </source>
</evidence>
<dbReference type="PANTHER" id="PTHR18895:SF74">
    <property type="entry name" value="MTRF1L RELEASE FACTOR GLUTAMINE METHYLTRANSFERASE"/>
    <property type="match status" value="1"/>
</dbReference>
<dbReference type="CDD" id="cd02440">
    <property type="entry name" value="AdoMet_MTases"/>
    <property type="match status" value="1"/>
</dbReference>